<protein>
    <submittedName>
        <fullName evidence="2">Alpha/beta hydrolase</fullName>
    </submittedName>
</protein>
<dbReference type="GO" id="GO:0016787">
    <property type="term" value="F:hydrolase activity"/>
    <property type="evidence" value="ECO:0007669"/>
    <property type="project" value="UniProtKB-KW"/>
</dbReference>
<reference evidence="2 3" key="1">
    <citation type="submission" date="2021-06" db="EMBL/GenBank/DDBJ databases">
        <title>Bacillus sp. RD4P76, an endophyte from a halophyte.</title>
        <authorList>
            <person name="Sun J.-Q."/>
        </authorList>
    </citation>
    <scope>NUCLEOTIDE SEQUENCE [LARGE SCALE GENOMIC DNA]</scope>
    <source>
        <strain evidence="2 3">CGMCC 1.15917</strain>
    </source>
</reference>
<dbReference type="Pfam" id="PF00561">
    <property type="entry name" value="Abhydrolase_1"/>
    <property type="match status" value="1"/>
</dbReference>
<feature type="domain" description="AB hydrolase-1" evidence="1">
    <location>
        <begin position="28"/>
        <end position="155"/>
    </location>
</feature>
<sequence>MKSTKLYKEMITLSDVSIYCEYLFNGKPPILLIHGFVSSTYTFNRLVPLLEKHFSIIAIDLPGFGRSEKSTSFVYSFENYAKVVAECIDYFGLTDVYVVGHSMGGQIALYTAKYIPDKISKLVLLCSSGYLKKAKKLLVYSTYLPFFHLFVQQYIQRKDVEEYLKNVFYNPSYITEDHKKHFGKPLLEKNFYKSLGRLLRYREGDLSSDELKRIETPTLLLWGKEDRVVPMDVGEKLVKDLPNAKLKSFDYAGHLVTEERPLDVYKEIISYTSTSPV</sequence>
<dbReference type="Proteomes" id="UP000784880">
    <property type="component" value="Unassembled WGS sequence"/>
</dbReference>
<dbReference type="PANTHER" id="PTHR46438">
    <property type="entry name" value="ALPHA/BETA-HYDROLASES SUPERFAMILY PROTEIN"/>
    <property type="match status" value="1"/>
</dbReference>
<dbReference type="PANTHER" id="PTHR46438:SF11">
    <property type="entry name" value="LIPASE-RELATED"/>
    <property type="match status" value="1"/>
</dbReference>
<keyword evidence="2" id="KW-0378">Hydrolase</keyword>
<keyword evidence="3" id="KW-1185">Reference proteome</keyword>
<gene>
    <name evidence="2" type="ORF">KS419_18685</name>
</gene>
<comment type="caution">
    <text evidence="2">The sequence shown here is derived from an EMBL/GenBank/DDBJ whole genome shotgun (WGS) entry which is preliminary data.</text>
</comment>
<proteinExistence type="predicted"/>
<accession>A0ABS6JJA5</accession>
<evidence type="ECO:0000313" key="2">
    <source>
        <dbReference type="EMBL" id="MBU9713759.1"/>
    </source>
</evidence>
<name>A0ABS6JJA5_9BACI</name>
<dbReference type="RefSeq" id="WP_217067907.1">
    <property type="nucleotide sequence ID" value="NZ_JAHQCS010000151.1"/>
</dbReference>
<dbReference type="EMBL" id="JAHQCS010000151">
    <property type="protein sequence ID" value="MBU9713759.1"/>
    <property type="molecule type" value="Genomic_DNA"/>
</dbReference>
<organism evidence="2 3">
    <name type="scientific">Evansella tamaricis</name>
    <dbReference type="NCBI Taxonomy" id="2069301"/>
    <lineage>
        <taxon>Bacteria</taxon>
        <taxon>Bacillati</taxon>
        <taxon>Bacillota</taxon>
        <taxon>Bacilli</taxon>
        <taxon>Bacillales</taxon>
        <taxon>Bacillaceae</taxon>
        <taxon>Evansella</taxon>
    </lineage>
</organism>
<evidence type="ECO:0000259" key="1">
    <source>
        <dbReference type="Pfam" id="PF00561"/>
    </source>
</evidence>
<evidence type="ECO:0000313" key="3">
    <source>
        <dbReference type="Proteomes" id="UP000784880"/>
    </source>
</evidence>
<dbReference type="InterPro" id="IPR000073">
    <property type="entry name" value="AB_hydrolase_1"/>
</dbReference>